<protein>
    <recommendedName>
        <fullName evidence="6">ADP-dependent (S)-NAD(P)H-hydrate dehydratase</fullName>
        <ecNumber evidence="6">4.2.1.136</ecNumber>
    </recommendedName>
    <alternativeName>
        <fullName evidence="6">ADP-dependent NAD(P)HX dehydratase</fullName>
    </alternativeName>
</protein>
<dbReference type="InterPro" id="IPR029056">
    <property type="entry name" value="Ribokinase-like"/>
</dbReference>
<evidence type="ECO:0000256" key="2">
    <source>
        <dbReference type="ARBA" id="ARBA00022840"/>
    </source>
</evidence>
<feature type="domain" description="YjeF C-terminal" evidence="7">
    <location>
        <begin position="8"/>
        <end position="277"/>
    </location>
</feature>
<organism evidence="8 9">
    <name type="scientific">Gryllotalpicola reticulitermitis</name>
    <dbReference type="NCBI Taxonomy" id="1184153"/>
    <lineage>
        <taxon>Bacteria</taxon>
        <taxon>Bacillati</taxon>
        <taxon>Actinomycetota</taxon>
        <taxon>Actinomycetes</taxon>
        <taxon>Micrococcales</taxon>
        <taxon>Microbacteriaceae</taxon>
        <taxon>Gryllotalpicola</taxon>
    </lineage>
</organism>
<keyword evidence="1 6" id="KW-0547">Nucleotide-binding</keyword>
<dbReference type="PANTHER" id="PTHR12592">
    <property type="entry name" value="ATP-DEPENDENT (S)-NAD(P)H-HYDRATE DEHYDRATASE FAMILY MEMBER"/>
    <property type="match status" value="1"/>
</dbReference>
<keyword evidence="2 6" id="KW-0067">ATP-binding</keyword>
<evidence type="ECO:0000313" key="8">
    <source>
        <dbReference type="EMBL" id="MFC4245266.1"/>
    </source>
</evidence>
<comment type="catalytic activity">
    <reaction evidence="6">
        <text>(6S)-NADPHX + ADP = AMP + phosphate + NADPH + H(+)</text>
        <dbReference type="Rhea" id="RHEA:32235"/>
        <dbReference type="ChEBI" id="CHEBI:15378"/>
        <dbReference type="ChEBI" id="CHEBI:43474"/>
        <dbReference type="ChEBI" id="CHEBI:57783"/>
        <dbReference type="ChEBI" id="CHEBI:64076"/>
        <dbReference type="ChEBI" id="CHEBI:456215"/>
        <dbReference type="ChEBI" id="CHEBI:456216"/>
        <dbReference type="EC" id="4.2.1.136"/>
    </reaction>
</comment>
<evidence type="ECO:0000256" key="3">
    <source>
        <dbReference type="ARBA" id="ARBA00022857"/>
    </source>
</evidence>
<evidence type="ECO:0000256" key="1">
    <source>
        <dbReference type="ARBA" id="ARBA00022741"/>
    </source>
</evidence>
<dbReference type="Gene3D" id="3.40.1190.20">
    <property type="match status" value="1"/>
</dbReference>
<dbReference type="EC" id="4.2.1.136" evidence="6"/>
<keyword evidence="9" id="KW-1185">Reference proteome</keyword>
<comment type="catalytic activity">
    <reaction evidence="6">
        <text>(6S)-NADHX + ADP = AMP + phosphate + NADH + H(+)</text>
        <dbReference type="Rhea" id="RHEA:32223"/>
        <dbReference type="ChEBI" id="CHEBI:15378"/>
        <dbReference type="ChEBI" id="CHEBI:43474"/>
        <dbReference type="ChEBI" id="CHEBI:57945"/>
        <dbReference type="ChEBI" id="CHEBI:64074"/>
        <dbReference type="ChEBI" id="CHEBI:456215"/>
        <dbReference type="ChEBI" id="CHEBI:456216"/>
        <dbReference type="EC" id="4.2.1.136"/>
    </reaction>
</comment>
<dbReference type="EMBL" id="JBHSCN010000023">
    <property type="protein sequence ID" value="MFC4245266.1"/>
    <property type="molecule type" value="Genomic_DNA"/>
</dbReference>
<keyword evidence="3 6" id="KW-0521">NADP</keyword>
<dbReference type="InterPro" id="IPR000631">
    <property type="entry name" value="CARKD"/>
</dbReference>
<comment type="function">
    <text evidence="6">Catalyzes the dehydration of the S-form of NAD(P)HX at the expense of ADP, which is converted to AMP. Together with NAD(P)HX epimerase, which catalyzes the epimerization of the S- and R-forms, the enzyme allows the repair of both epimers of NAD(P)HX, a damaged form of NAD(P)H that is a result of enzymatic or heat-dependent hydration.</text>
</comment>
<feature type="binding site" evidence="6">
    <location>
        <begin position="182"/>
        <end position="186"/>
    </location>
    <ligand>
        <name>AMP</name>
        <dbReference type="ChEBI" id="CHEBI:456215"/>
    </ligand>
</feature>
<keyword evidence="4 6" id="KW-0520">NAD</keyword>
<evidence type="ECO:0000313" key="9">
    <source>
        <dbReference type="Proteomes" id="UP001595900"/>
    </source>
</evidence>
<evidence type="ECO:0000256" key="6">
    <source>
        <dbReference type="HAMAP-Rule" id="MF_01965"/>
    </source>
</evidence>
<feature type="binding site" evidence="6">
    <location>
        <position position="140"/>
    </location>
    <ligand>
        <name>(6S)-NADPHX</name>
        <dbReference type="ChEBI" id="CHEBI:64076"/>
    </ligand>
</feature>
<feature type="binding site" evidence="6">
    <location>
        <position position="211"/>
    </location>
    <ligand>
        <name>AMP</name>
        <dbReference type="ChEBI" id="CHEBI:456215"/>
    </ligand>
</feature>
<evidence type="ECO:0000256" key="4">
    <source>
        <dbReference type="ARBA" id="ARBA00023027"/>
    </source>
</evidence>
<comment type="subunit">
    <text evidence="6">Homotetramer.</text>
</comment>
<keyword evidence="5 6" id="KW-0456">Lyase</keyword>
<reference evidence="9" key="1">
    <citation type="journal article" date="2019" name="Int. J. Syst. Evol. Microbiol.">
        <title>The Global Catalogue of Microorganisms (GCM) 10K type strain sequencing project: providing services to taxonomists for standard genome sequencing and annotation.</title>
        <authorList>
            <consortium name="The Broad Institute Genomics Platform"/>
            <consortium name="The Broad Institute Genome Sequencing Center for Infectious Disease"/>
            <person name="Wu L."/>
            <person name="Ma J."/>
        </authorList>
    </citation>
    <scope>NUCLEOTIDE SEQUENCE [LARGE SCALE GENOMIC DNA]</scope>
    <source>
        <strain evidence="9">CGMCC 1.10363</strain>
    </source>
</reference>
<dbReference type="Pfam" id="PF01256">
    <property type="entry name" value="Carb_kinase"/>
    <property type="match status" value="1"/>
</dbReference>
<dbReference type="SUPFAM" id="SSF53613">
    <property type="entry name" value="Ribokinase-like"/>
    <property type="match status" value="1"/>
</dbReference>
<feature type="binding site" evidence="6">
    <location>
        <position position="43"/>
    </location>
    <ligand>
        <name>(6S)-NADPHX</name>
        <dbReference type="ChEBI" id="CHEBI:64076"/>
    </ligand>
</feature>
<dbReference type="Proteomes" id="UP001595900">
    <property type="component" value="Unassembled WGS sequence"/>
</dbReference>
<comment type="cofactor">
    <cofactor evidence="6">
        <name>Mg(2+)</name>
        <dbReference type="ChEBI" id="CHEBI:18420"/>
    </cofactor>
</comment>
<comment type="caution">
    <text evidence="8">The sequence shown here is derived from an EMBL/GenBank/DDBJ whole genome shotgun (WGS) entry which is preliminary data.</text>
</comment>
<feature type="binding site" evidence="6">
    <location>
        <position position="93"/>
    </location>
    <ligand>
        <name>(6S)-NADPHX</name>
        <dbReference type="ChEBI" id="CHEBI:64076"/>
    </ligand>
</feature>
<name>A0ABV8QA87_9MICO</name>
<evidence type="ECO:0000259" key="7">
    <source>
        <dbReference type="PROSITE" id="PS51383"/>
    </source>
</evidence>
<dbReference type="RefSeq" id="WP_390232293.1">
    <property type="nucleotide sequence ID" value="NZ_JBHSCN010000023.1"/>
</dbReference>
<accession>A0ABV8QA87</accession>
<gene>
    <name evidence="6" type="primary">nnrD</name>
    <name evidence="8" type="ORF">ACFOYW_17995</name>
</gene>
<sequence length="286" mass="28241">MTAERVWTADDAARMLRAPVAGDDKYTRGVLGVATGSEAFPGAAVLGVEGAIRAGAGMVRYLGPATPTGLVLHRRPEVVLGEGRVQAWLVGSGMPGAADRTQTDQQRVGLAFNDGVPVVADAGALDRIDAATAPVVITPHYRELERALDRSSAALTAAEIAADASTAAARAAEALGVTVLLKGATTYVAAPGAEPISVALGTHWLATAGSGDVLGGILGAFVAGGTDLIGQRGHDALAELAATAAAVHGLAGVAASAGGPIAALDIAHAVPAVIAGLLRGGGNPPR</sequence>
<comment type="similarity">
    <text evidence="6">Belongs to the NnrD/CARKD family.</text>
</comment>
<dbReference type="PANTHER" id="PTHR12592:SF0">
    <property type="entry name" value="ATP-DEPENDENT (S)-NAD(P)H-HYDRATE DEHYDRATASE"/>
    <property type="match status" value="1"/>
</dbReference>
<dbReference type="CDD" id="cd01171">
    <property type="entry name" value="YXKO-related"/>
    <property type="match status" value="1"/>
</dbReference>
<dbReference type="HAMAP" id="MF_01965">
    <property type="entry name" value="NADHX_dehydratase"/>
    <property type="match status" value="1"/>
</dbReference>
<feature type="binding site" evidence="6">
    <location>
        <position position="212"/>
    </location>
    <ligand>
        <name>(6S)-NADPHX</name>
        <dbReference type="ChEBI" id="CHEBI:64076"/>
    </ligand>
</feature>
<proteinExistence type="inferred from homology"/>
<evidence type="ECO:0000256" key="5">
    <source>
        <dbReference type="ARBA" id="ARBA00023239"/>
    </source>
</evidence>
<dbReference type="PROSITE" id="PS51383">
    <property type="entry name" value="YJEF_C_3"/>
    <property type="match status" value="1"/>
</dbReference>